<dbReference type="AlphaFoldDB" id="A0A1H0XWJ6"/>
<dbReference type="GO" id="GO:0005886">
    <property type="term" value="C:plasma membrane"/>
    <property type="evidence" value="ECO:0007669"/>
    <property type="project" value="UniProtKB-SubCell"/>
</dbReference>
<evidence type="ECO:0000259" key="10">
    <source>
        <dbReference type="Pfam" id="PF10502"/>
    </source>
</evidence>
<keyword evidence="12" id="KW-1185">Reference proteome</keyword>
<feature type="active site" evidence="7">
    <location>
        <position position="79"/>
    </location>
</feature>
<evidence type="ECO:0000256" key="1">
    <source>
        <dbReference type="ARBA" id="ARBA00000677"/>
    </source>
</evidence>
<dbReference type="InterPro" id="IPR019758">
    <property type="entry name" value="Pept_S26A_signal_pept_1_CS"/>
</dbReference>
<dbReference type="InterPro" id="IPR036286">
    <property type="entry name" value="LexA/Signal_pep-like_sf"/>
</dbReference>
<evidence type="ECO:0000256" key="8">
    <source>
        <dbReference type="RuleBase" id="RU003993"/>
    </source>
</evidence>
<evidence type="ECO:0000256" key="4">
    <source>
        <dbReference type="ARBA" id="ARBA00013208"/>
    </source>
</evidence>
<evidence type="ECO:0000256" key="5">
    <source>
        <dbReference type="ARBA" id="ARBA00022670"/>
    </source>
</evidence>
<dbReference type="InterPro" id="IPR019757">
    <property type="entry name" value="Pept_S26A_signal_pept_1_Lys-AS"/>
</dbReference>
<gene>
    <name evidence="11" type="ORF">SAMN04487752_0535</name>
</gene>
<dbReference type="PROSITE" id="PS00501">
    <property type="entry name" value="SPASE_I_1"/>
    <property type="match status" value="1"/>
</dbReference>
<evidence type="ECO:0000256" key="9">
    <source>
        <dbReference type="RuleBase" id="RU362042"/>
    </source>
</evidence>
<comment type="similarity">
    <text evidence="3 9">Belongs to the peptidase S26 family.</text>
</comment>
<proteinExistence type="inferred from homology"/>
<dbReference type="InterPro" id="IPR019533">
    <property type="entry name" value="Peptidase_S26"/>
</dbReference>
<dbReference type="GO" id="GO:0004252">
    <property type="term" value="F:serine-type endopeptidase activity"/>
    <property type="evidence" value="ECO:0007669"/>
    <property type="project" value="InterPro"/>
</dbReference>
<dbReference type="InterPro" id="IPR000223">
    <property type="entry name" value="Pept_S26A_signal_pept_1"/>
</dbReference>
<keyword evidence="5 8" id="KW-0645">Protease</keyword>
<evidence type="ECO:0000256" key="7">
    <source>
        <dbReference type="PIRSR" id="PIRSR600223-1"/>
    </source>
</evidence>
<comment type="catalytic activity">
    <reaction evidence="1 8">
        <text>Cleavage of hydrophobic, N-terminal signal or leader sequences from secreted and periplasmic proteins.</text>
        <dbReference type="EC" id="3.4.21.89"/>
    </reaction>
</comment>
<dbReference type="GO" id="GO:0006465">
    <property type="term" value="P:signal peptide processing"/>
    <property type="evidence" value="ECO:0007669"/>
    <property type="project" value="InterPro"/>
</dbReference>
<dbReference type="OrthoDB" id="9802919at2"/>
<dbReference type="GO" id="GO:0009003">
    <property type="term" value="F:signal peptidase activity"/>
    <property type="evidence" value="ECO:0007669"/>
    <property type="project" value="UniProtKB-EC"/>
</dbReference>
<keyword evidence="6 8" id="KW-0378">Hydrolase</keyword>
<dbReference type="NCBIfam" id="TIGR02227">
    <property type="entry name" value="sigpep_I_bact"/>
    <property type="match status" value="1"/>
</dbReference>
<dbReference type="PANTHER" id="PTHR43390:SF1">
    <property type="entry name" value="CHLOROPLAST PROCESSING PEPTIDASE"/>
    <property type="match status" value="1"/>
</dbReference>
<comment type="subcellular location">
    <subcellularLocation>
        <location evidence="2">Cell membrane</location>
        <topology evidence="2">Single-pass type II membrane protein</topology>
    </subcellularLocation>
    <subcellularLocation>
        <location evidence="9">Membrane</location>
        <topology evidence="9">Single-pass type II membrane protein</topology>
    </subcellularLocation>
</comment>
<evidence type="ECO:0000256" key="3">
    <source>
        <dbReference type="ARBA" id="ARBA00009370"/>
    </source>
</evidence>
<sequence length="182" mass="21258">MKQKSWKEFSWEWFKAFLLAGSITVLLRNFIFIPMTIEGSSMIPTFQQDDQIIVRTIYNNIERFDLVVFHDSSNRTLVKRVIGLPGEEIRYENDQLYIDDKKIAETFLDNNLVNHAGGIWTSDFTLEELTGTQVVPENEYFVLGDNRRSSNDSRYFGSIPLDSIIGETSFTYYPFNRIKFIP</sequence>
<dbReference type="PROSITE" id="PS00761">
    <property type="entry name" value="SPASE_I_3"/>
    <property type="match status" value="1"/>
</dbReference>
<feature type="domain" description="Peptidase S26" evidence="10">
    <location>
        <begin position="11"/>
        <end position="173"/>
    </location>
</feature>
<accession>A0A1H0XWJ6</accession>
<dbReference type="PANTHER" id="PTHR43390">
    <property type="entry name" value="SIGNAL PEPTIDASE I"/>
    <property type="match status" value="1"/>
</dbReference>
<dbReference type="Pfam" id="PF10502">
    <property type="entry name" value="Peptidase_S26"/>
    <property type="match status" value="1"/>
</dbReference>
<reference evidence="12" key="1">
    <citation type="submission" date="2016-10" db="EMBL/GenBank/DDBJ databases">
        <authorList>
            <person name="Varghese N."/>
            <person name="Submissions S."/>
        </authorList>
    </citation>
    <scope>NUCLEOTIDE SEQUENCE [LARGE SCALE GENOMIC DNA]</scope>
    <source>
        <strain evidence="12">MPL-11</strain>
    </source>
</reference>
<dbReference type="EMBL" id="FNJW01000008">
    <property type="protein sequence ID" value="SDQ07272.1"/>
    <property type="molecule type" value="Genomic_DNA"/>
</dbReference>
<organism evidence="11 12">
    <name type="scientific">Carnobacterium viridans</name>
    <dbReference type="NCBI Taxonomy" id="174587"/>
    <lineage>
        <taxon>Bacteria</taxon>
        <taxon>Bacillati</taxon>
        <taxon>Bacillota</taxon>
        <taxon>Bacilli</taxon>
        <taxon>Lactobacillales</taxon>
        <taxon>Carnobacteriaceae</taxon>
        <taxon>Carnobacterium</taxon>
    </lineage>
</organism>
<evidence type="ECO:0000256" key="6">
    <source>
        <dbReference type="ARBA" id="ARBA00022801"/>
    </source>
</evidence>
<feature type="active site" evidence="7">
    <location>
        <position position="41"/>
    </location>
</feature>
<dbReference type="RefSeq" id="WP_089974967.1">
    <property type="nucleotide sequence ID" value="NZ_CP084916.1"/>
</dbReference>
<dbReference type="PROSITE" id="PS00760">
    <property type="entry name" value="SPASE_I_2"/>
    <property type="match status" value="1"/>
</dbReference>
<name>A0A1H0XWJ6_9LACT</name>
<evidence type="ECO:0000256" key="2">
    <source>
        <dbReference type="ARBA" id="ARBA00004401"/>
    </source>
</evidence>
<dbReference type="CDD" id="cd06530">
    <property type="entry name" value="S26_SPase_I"/>
    <property type="match status" value="1"/>
</dbReference>
<dbReference type="InterPro" id="IPR019756">
    <property type="entry name" value="Pept_S26A_signal_pept_1_Ser-AS"/>
</dbReference>
<dbReference type="SUPFAM" id="SSF51306">
    <property type="entry name" value="LexA/Signal peptidase"/>
    <property type="match status" value="1"/>
</dbReference>
<dbReference type="Proteomes" id="UP000199481">
    <property type="component" value="Unassembled WGS sequence"/>
</dbReference>
<evidence type="ECO:0000313" key="11">
    <source>
        <dbReference type="EMBL" id="SDQ07272.1"/>
    </source>
</evidence>
<dbReference type="Gene3D" id="2.10.109.10">
    <property type="entry name" value="Umud Fragment, subunit A"/>
    <property type="match status" value="1"/>
</dbReference>
<dbReference type="EC" id="3.4.21.89" evidence="4 8"/>
<evidence type="ECO:0000313" key="12">
    <source>
        <dbReference type="Proteomes" id="UP000199481"/>
    </source>
</evidence>
<dbReference type="PRINTS" id="PR00727">
    <property type="entry name" value="LEADERPTASE"/>
</dbReference>
<protein>
    <recommendedName>
        <fullName evidence="4 8">Signal peptidase I</fullName>
        <ecNumber evidence="4 8">3.4.21.89</ecNumber>
    </recommendedName>
</protein>